<dbReference type="InterPro" id="IPR010994">
    <property type="entry name" value="RuvA_2-like"/>
</dbReference>
<dbReference type="Pfam" id="PF12836">
    <property type="entry name" value="HHH_3"/>
    <property type="match status" value="1"/>
</dbReference>
<dbReference type="STRING" id="1423812.FD20_GL001448"/>
<name>A0A0R1Q8E2_9LACO</name>
<sequence length="239" mass="26653">MERIKEFWEENKVLSCVLVVVIAIACLIGGYFFKTNDSVTQSNSIVRAHESSAKKDVSLNSSQESAKQDNMSKDFFVDIKGAVKKPGIYKVTHKMRVADVVSAAGGLEKTADRNQINLALKLVDQQVIYVPFKGEIDKKPPTTMETGQISNNNDKNSTTLNSEIGIEESDAQNNKKVDLNKVTKSELLELDGIGDKKADLILTYRTQHGRFEKIEELMEITGIGDKTFEKLKERLTIVP</sequence>
<accession>A0A0R1Q8E2</accession>
<proteinExistence type="predicted"/>
<dbReference type="GO" id="GO:0015627">
    <property type="term" value="C:type II protein secretion system complex"/>
    <property type="evidence" value="ECO:0007669"/>
    <property type="project" value="TreeGrafter"/>
</dbReference>
<dbReference type="AlphaFoldDB" id="A0A0R1Q8E2"/>
<dbReference type="InterPro" id="IPR019554">
    <property type="entry name" value="Soluble_ligand-bd"/>
</dbReference>
<gene>
    <name evidence="3" type="ORF">FD20_GL001448</name>
</gene>
<comment type="caution">
    <text evidence="3">The sequence shown here is derived from an EMBL/GenBank/DDBJ whole genome shotgun (WGS) entry which is preliminary data.</text>
</comment>
<dbReference type="GO" id="GO:0003677">
    <property type="term" value="F:DNA binding"/>
    <property type="evidence" value="ECO:0007669"/>
    <property type="project" value="InterPro"/>
</dbReference>
<dbReference type="GO" id="GO:0015628">
    <property type="term" value="P:protein secretion by the type II secretion system"/>
    <property type="evidence" value="ECO:0007669"/>
    <property type="project" value="TreeGrafter"/>
</dbReference>
<dbReference type="PANTHER" id="PTHR21180:SF32">
    <property type="entry name" value="ENDONUCLEASE_EXONUCLEASE_PHOSPHATASE FAMILY DOMAIN-CONTAINING PROTEIN 1"/>
    <property type="match status" value="1"/>
</dbReference>
<reference evidence="3 4" key="1">
    <citation type="journal article" date="2015" name="Genome Announc.">
        <title>Expanding the biotechnology potential of lactobacilli through comparative genomics of 213 strains and associated genera.</title>
        <authorList>
            <person name="Sun Z."/>
            <person name="Harris H.M."/>
            <person name="McCann A."/>
            <person name="Guo C."/>
            <person name="Argimon S."/>
            <person name="Zhang W."/>
            <person name="Yang X."/>
            <person name="Jeffery I.B."/>
            <person name="Cooney J.C."/>
            <person name="Kagawa T.F."/>
            <person name="Liu W."/>
            <person name="Song Y."/>
            <person name="Salvetti E."/>
            <person name="Wrobel A."/>
            <person name="Rasinkangas P."/>
            <person name="Parkhill J."/>
            <person name="Rea M.C."/>
            <person name="O'Sullivan O."/>
            <person name="Ritari J."/>
            <person name="Douillard F.P."/>
            <person name="Paul Ross R."/>
            <person name="Yang R."/>
            <person name="Briner A.E."/>
            <person name="Felis G.E."/>
            <person name="de Vos W.M."/>
            <person name="Barrangou R."/>
            <person name="Klaenhammer T.R."/>
            <person name="Caufield P.W."/>
            <person name="Cui Y."/>
            <person name="Zhang H."/>
            <person name="O'Toole P.W."/>
        </authorList>
    </citation>
    <scope>NUCLEOTIDE SEQUENCE [LARGE SCALE GENOMIC DNA]</scope>
    <source>
        <strain evidence="3 4">DSM 19971</strain>
    </source>
</reference>
<dbReference type="Gene3D" id="1.10.150.280">
    <property type="entry name" value="AF1531-like domain"/>
    <property type="match status" value="1"/>
</dbReference>
<dbReference type="InterPro" id="IPR004509">
    <property type="entry name" value="Competence_ComEA_HhH"/>
</dbReference>
<keyword evidence="1" id="KW-0472">Membrane</keyword>
<dbReference type="RefSeq" id="WP_057736051.1">
    <property type="nucleotide sequence ID" value="NZ_AZEG01000003.1"/>
</dbReference>
<dbReference type="GO" id="GO:0006281">
    <property type="term" value="P:DNA repair"/>
    <property type="evidence" value="ECO:0007669"/>
    <property type="project" value="InterPro"/>
</dbReference>
<dbReference type="Gene3D" id="3.10.560.10">
    <property type="entry name" value="Outer membrane lipoprotein wza domain like"/>
    <property type="match status" value="1"/>
</dbReference>
<dbReference type="Pfam" id="PF10531">
    <property type="entry name" value="SLBB"/>
    <property type="match status" value="1"/>
</dbReference>
<dbReference type="PANTHER" id="PTHR21180">
    <property type="entry name" value="ENDONUCLEASE/EXONUCLEASE/PHOSPHATASE FAMILY DOMAIN-CONTAINING PROTEIN 1"/>
    <property type="match status" value="1"/>
</dbReference>
<evidence type="ECO:0000313" key="3">
    <source>
        <dbReference type="EMBL" id="KRL38730.1"/>
    </source>
</evidence>
<protein>
    <submittedName>
        <fullName evidence="3">ComEA protein</fullName>
    </submittedName>
</protein>
<dbReference type="PATRIC" id="fig|1423812.3.peg.1537"/>
<dbReference type="Proteomes" id="UP000051155">
    <property type="component" value="Unassembled WGS sequence"/>
</dbReference>
<dbReference type="OrthoDB" id="9790239at2"/>
<feature type="domain" description="Helix-hairpin-helix DNA-binding motif class 1" evidence="2">
    <location>
        <begin position="215"/>
        <end position="234"/>
    </location>
</feature>
<evidence type="ECO:0000256" key="1">
    <source>
        <dbReference type="SAM" id="Phobius"/>
    </source>
</evidence>
<dbReference type="SMART" id="SM00278">
    <property type="entry name" value="HhH1"/>
    <property type="match status" value="2"/>
</dbReference>
<evidence type="ECO:0000259" key="2">
    <source>
        <dbReference type="SMART" id="SM00278"/>
    </source>
</evidence>
<keyword evidence="1" id="KW-0812">Transmembrane</keyword>
<dbReference type="InterPro" id="IPR003583">
    <property type="entry name" value="Hlx-hairpin-Hlx_DNA-bd_motif"/>
</dbReference>
<dbReference type="SUPFAM" id="SSF47781">
    <property type="entry name" value="RuvA domain 2-like"/>
    <property type="match status" value="1"/>
</dbReference>
<dbReference type="NCBIfam" id="TIGR00426">
    <property type="entry name" value="competence protein ComEA helix-hairpin-helix repeat region"/>
    <property type="match status" value="1"/>
</dbReference>
<keyword evidence="4" id="KW-1185">Reference proteome</keyword>
<organism evidence="3 4">
    <name type="scientific">Liquorilactobacillus uvarum DSM 19971</name>
    <dbReference type="NCBI Taxonomy" id="1423812"/>
    <lineage>
        <taxon>Bacteria</taxon>
        <taxon>Bacillati</taxon>
        <taxon>Bacillota</taxon>
        <taxon>Bacilli</taxon>
        <taxon>Lactobacillales</taxon>
        <taxon>Lactobacillaceae</taxon>
        <taxon>Liquorilactobacillus</taxon>
    </lineage>
</organism>
<dbReference type="PROSITE" id="PS51257">
    <property type="entry name" value="PROKAR_LIPOPROTEIN"/>
    <property type="match status" value="1"/>
</dbReference>
<feature type="transmembrane region" description="Helical" evidence="1">
    <location>
        <begin position="12"/>
        <end position="33"/>
    </location>
</feature>
<dbReference type="InterPro" id="IPR051675">
    <property type="entry name" value="Endo/Exo/Phosphatase_dom_1"/>
</dbReference>
<evidence type="ECO:0000313" key="4">
    <source>
        <dbReference type="Proteomes" id="UP000051155"/>
    </source>
</evidence>
<dbReference type="EMBL" id="AZEG01000003">
    <property type="protein sequence ID" value="KRL38730.1"/>
    <property type="molecule type" value="Genomic_DNA"/>
</dbReference>
<keyword evidence="1" id="KW-1133">Transmembrane helix</keyword>
<feature type="domain" description="Helix-hairpin-helix DNA-binding motif class 1" evidence="2">
    <location>
        <begin position="185"/>
        <end position="204"/>
    </location>
</feature>